<evidence type="ECO:0000313" key="3">
    <source>
        <dbReference type="Proteomes" id="UP000217199"/>
    </source>
</evidence>
<dbReference type="InParanoid" id="A0A286UDI8"/>
<name>A0A286UDI8_9AGAM</name>
<protein>
    <submittedName>
        <fullName evidence="2">NAD-binding protein</fullName>
    </submittedName>
</protein>
<dbReference type="STRING" id="2282107.A0A286UDI8"/>
<dbReference type="GO" id="GO:0004029">
    <property type="term" value="F:aldehyde dehydrogenase (NAD+) activity"/>
    <property type="evidence" value="ECO:0007669"/>
    <property type="project" value="TreeGrafter"/>
</dbReference>
<dbReference type="InterPro" id="IPR008030">
    <property type="entry name" value="NmrA-like"/>
</dbReference>
<organism evidence="2 3">
    <name type="scientific">Pyrrhoderma noxium</name>
    <dbReference type="NCBI Taxonomy" id="2282107"/>
    <lineage>
        <taxon>Eukaryota</taxon>
        <taxon>Fungi</taxon>
        <taxon>Dikarya</taxon>
        <taxon>Basidiomycota</taxon>
        <taxon>Agaricomycotina</taxon>
        <taxon>Agaricomycetes</taxon>
        <taxon>Hymenochaetales</taxon>
        <taxon>Hymenochaetaceae</taxon>
        <taxon>Pyrrhoderma</taxon>
    </lineage>
</organism>
<evidence type="ECO:0000313" key="2">
    <source>
        <dbReference type="EMBL" id="PAV17650.1"/>
    </source>
</evidence>
<dbReference type="FunCoup" id="A0A286UDI8">
    <property type="interactions" value="20"/>
</dbReference>
<comment type="caution">
    <text evidence="2">The sequence shown here is derived from an EMBL/GenBank/DDBJ whole genome shotgun (WGS) entry which is preliminary data.</text>
</comment>
<dbReference type="Pfam" id="PF05368">
    <property type="entry name" value="NmrA"/>
    <property type="match status" value="1"/>
</dbReference>
<dbReference type="InterPro" id="IPR036291">
    <property type="entry name" value="NAD(P)-bd_dom_sf"/>
</dbReference>
<accession>A0A286UDI8</accession>
<proteinExistence type="predicted"/>
<dbReference type="SUPFAM" id="SSF51735">
    <property type="entry name" value="NAD(P)-binding Rossmann-fold domains"/>
    <property type="match status" value="1"/>
</dbReference>
<dbReference type="PANTHER" id="PTHR48079:SF6">
    <property type="entry name" value="NAD(P)-BINDING DOMAIN-CONTAINING PROTEIN-RELATED"/>
    <property type="match status" value="1"/>
</dbReference>
<feature type="domain" description="NmrA-like" evidence="1">
    <location>
        <begin position="7"/>
        <end position="92"/>
    </location>
</feature>
<dbReference type="AlphaFoldDB" id="A0A286UDI8"/>
<dbReference type="GO" id="GO:0005737">
    <property type="term" value="C:cytoplasm"/>
    <property type="evidence" value="ECO:0007669"/>
    <property type="project" value="TreeGrafter"/>
</dbReference>
<dbReference type="OrthoDB" id="2130169at2759"/>
<keyword evidence="3" id="KW-1185">Reference proteome</keyword>
<dbReference type="Proteomes" id="UP000217199">
    <property type="component" value="Unassembled WGS sequence"/>
</dbReference>
<reference evidence="2 3" key="1">
    <citation type="journal article" date="2017" name="Mol. Ecol.">
        <title>Comparative and population genomic landscape of Phellinus noxius: A hypervariable fungus causing root rot in trees.</title>
        <authorList>
            <person name="Chung C.L."/>
            <person name="Lee T.J."/>
            <person name="Akiba M."/>
            <person name="Lee H.H."/>
            <person name="Kuo T.H."/>
            <person name="Liu D."/>
            <person name="Ke H.M."/>
            <person name="Yokoi T."/>
            <person name="Roa M.B."/>
            <person name="Lu M.J."/>
            <person name="Chang Y.Y."/>
            <person name="Ann P.J."/>
            <person name="Tsai J.N."/>
            <person name="Chen C.Y."/>
            <person name="Tzean S.S."/>
            <person name="Ota Y."/>
            <person name="Hattori T."/>
            <person name="Sahashi N."/>
            <person name="Liou R.F."/>
            <person name="Kikuchi T."/>
            <person name="Tsai I.J."/>
        </authorList>
    </citation>
    <scope>NUCLEOTIDE SEQUENCE [LARGE SCALE GENOMIC DNA]</scope>
    <source>
        <strain evidence="2 3">FFPRI411160</strain>
    </source>
</reference>
<dbReference type="EMBL" id="NBII01000006">
    <property type="protein sequence ID" value="PAV17650.1"/>
    <property type="molecule type" value="Genomic_DNA"/>
</dbReference>
<dbReference type="InterPro" id="IPR051783">
    <property type="entry name" value="NAD(P)-dependent_oxidoreduct"/>
</dbReference>
<sequence>MALPAIKKKIFFTGATGYIGGSVLWRLLNHSDCSSFTIKALFRDRTKANRFQDEFSVESVVGNLSELKKLETLASEADYIFTTANIVDYSATLAILKGMKKHNELTGKRPVLIQTSGTAVLDDDADGMYVNEKVYDDANIEEIEALPLSQPHRLVDSTVVAADEEGYARTYIIFPSTVYGIAKNRLTESGLQNPYSIQIPYLIRAALDRGQGGVVGLGKNMWPNVHIDDQADLYLRIFDKCRENPDSIPHGRAGLYLTESGEHILYDVCKRIAETLFSLGLVSSPEVTSFSQEERLKYFGDGPDFFGTNSRCIASRARSIGWNPKHSTADLMASIRPEIEEMIRLQTLKYTG</sequence>
<evidence type="ECO:0000259" key="1">
    <source>
        <dbReference type="Pfam" id="PF05368"/>
    </source>
</evidence>
<dbReference type="PANTHER" id="PTHR48079">
    <property type="entry name" value="PROTEIN YEEZ"/>
    <property type="match status" value="1"/>
</dbReference>
<dbReference type="Gene3D" id="3.40.50.720">
    <property type="entry name" value="NAD(P)-binding Rossmann-like Domain"/>
    <property type="match status" value="1"/>
</dbReference>
<gene>
    <name evidence="2" type="ORF">PNOK_0613600</name>
</gene>